<feature type="coiled-coil region" evidence="2">
    <location>
        <begin position="538"/>
        <end position="565"/>
    </location>
</feature>
<comment type="caution">
    <text evidence="5">The sequence shown here is derived from an EMBL/GenBank/DDBJ whole genome shotgun (WGS) entry which is preliminary data.</text>
</comment>
<keyword evidence="1" id="KW-0343">GTPase activation</keyword>
<dbReference type="SUPFAM" id="SSF47923">
    <property type="entry name" value="Ypt/Rab-GAP domain of gyp1p"/>
    <property type="match status" value="2"/>
</dbReference>
<sequence>MRWMLAGGRPVRTRDSGSSAAAPEDHLASSSSPATSIPSPDRLLDLPSGRISSYLRWSTLFRDNNNNHPTDLRRAVGSEQGDNFCNDTLRSICWKAFLLFDDLDQTQWTQKISESRNTYAALRSHLLKHIENPDDLQSTVDPLADDEESPWQALRQDEQMRADITQDVDRCLQENVFFREPITKAKMVDILFIYSKLNPDLGYRQGMHELLAPILWVVDGDAIDLKLRENHSSTGSDDEMMLELLNAKYVEHDCFTLFCSVMQTSRSYYEHNRHRSSNGQMDAIPIVHQCQHIHNDILTTVDLELADHLEALEILPQIFLTRWMRLLFGREFPFQDVLVMWDLLFSEGLRLELIDFVCVAMLLRIRWQLLSGDTSSVLTLLLRYPPPDPNPPQTFIQDALYLEQNPTPDRGAFIISKYSGKPPDVSKQLNLPNVNIFSNRQTHLRDDWKYMNENSSPSRSPARNGAKSLEALFQDVSEGIQRRTESWGVAKAVRGAVSEARRNMQTIQAEHDPRVSRYDDGNGTPVSHTERPRSTETTMRLKEKLEDLEERNRTLGKTLSQTLNDMRSHMMKAEGLDKATRDLMRQELTKLQSVQTCLQDPSALLETPAALSGNGAPEPGADKPSGPHRAEETRKNKSDCLSQSTTSKSPIRGEAEDADKARVPTSLPLRPPARPSLADSGFSWMLGDNRHLSSFVSPASVPPEQTRNGEMNMLFGPGDEEQKGPRAEPDGLALRSLRARKT</sequence>
<feature type="region of interest" description="Disordered" evidence="3">
    <location>
        <begin position="695"/>
        <end position="742"/>
    </location>
</feature>
<accession>A0AAD4GPY8</accession>
<dbReference type="InterPro" id="IPR000195">
    <property type="entry name" value="Rab-GAP-TBC_dom"/>
</dbReference>
<evidence type="ECO:0000313" key="6">
    <source>
        <dbReference type="Proteomes" id="UP001194746"/>
    </source>
</evidence>
<feature type="compositionally biased region" description="Basic and acidic residues" evidence="3">
    <location>
        <begin position="720"/>
        <end position="729"/>
    </location>
</feature>
<organism evidence="5 6">
    <name type="scientific">Aspergillus nanangensis</name>
    <dbReference type="NCBI Taxonomy" id="2582783"/>
    <lineage>
        <taxon>Eukaryota</taxon>
        <taxon>Fungi</taxon>
        <taxon>Dikarya</taxon>
        <taxon>Ascomycota</taxon>
        <taxon>Pezizomycotina</taxon>
        <taxon>Eurotiomycetes</taxon>
        <taxon>Eurotiomycetidae</taxon>
        <taxon>Eurotiales</taxon>
        <taxon>Aspergillaceae</taxon>
        <taxon>Aspergillus</taxon>
        <taxon>Aspergillus subgen. Circumdati</taxon>
    </lineage>
</organism>
<dbReference type="Pfam" id="PF00566">
    <property type="entry name" value="RabGAP-TBC"/>
    <property type="match status" value="1"/>
</dbReference>
<feature type="region of interest" description="Disordered" evidence="3">
    <location>
        <begin position="1"/>
        <end position="43"/>
    </location>
</feature>
<dbReference type="FunFam" id="1.10.8.270:FF:000031">
    <property type="entry name" value="TBC1 domain family member 5"/>
    <property type="match status" value="1"/>
</dbReference>
<feature type="compositionally biased region" description="Basic and acidic residues" evidence="3">
    <location>
        <begin position="651"/>
        <end position="662"/>
    </location>
</feature>
<feature type="compositionally biased region" description="Polar residues" evidence="3">
    <location>
        <begin position="639"/>
        <end position="649"/>
    </location>
</feature>
<proteinExistence type="predicted"/>
<feature type="region of interest" description="Disordered" evidence="3">
    <location>
        <begin position="608"/>
        <end position="675"/>
    </location>
</feature>
<dbReference type="PANTHER" id="PTHR22957:SF337">
    <property type="entry name" value="TBC1 DOMAIN FAMILY MEMBER 5"/>
    <property type="match status" value="1"/>
</dbReference>
<evidence type="ECO:0000256" key="2">
    <source>
        <dbReference type="SAM" id="Coils"/>
    </source>
</evidence>
<feature type="compositionally biased region" description="Basic and acidic residues" evidence="3">
    <location>
        <begin position="528"/>
        <end position="537"/>
    </location>
</feature>
<feature type="compositionally biased region" description="Low complexity" evidence="3">
    <location>
        <begin position="28"/>
        <end position="40"/>
    </location>
</feature>
<evidence type="ECO:0000259" key="4">
    <source>
        <dbReference type="PROSITE" id="PS50086"/>
    </source>
</evidence>
<evidence type="ECO:0000256" key="1">
    <source>
        <dbReference type="ARBA" id="ARBA00022468"/>
    </source>
</evidence>
<dbReference type="PROSITE" id="PS50086">
    <property type="entry name" value="TBC_RABGAP"/>
    <property type="match status" value="1"/>
</dbReference>
<dbReference type="Proteomes" id="UP001194746">
    <property type="component" value="Unassembled WGS sequence"/>
</dbReference>
<evidence type="ECO:0000256" key="3">
    <source>
        <dbReference type="SAM" id="MobiDB-lite"/>
    </source>
</evidence>
<dbReference type="EMBL" id="VCAU01000090">
    <property type="protein sequence ID" value="KAF9885749.1"/>
    <property type="molecule type" value="Genomic_DNA"/>
</dbReference>
<feature type="region of interest" description="Disordered" evidence="3">
    <location>
        <begin position="514"/>
        <end position="537"/>
    </location>
</feature>
<dbReference type="Gene3D" id="1.10.8.270">
    <property type="entry name" value="putative rabgap domain of human tbc1 domain family member 14 like domains"/>
    <property type="match status" value="1"/>
</dbReference>
<keyword evidence="2" id="KW-0175">Coiled coil</keyword>
<feature type="compositionally biased region" description="Basic and acidic residues" evidence="3">
    <location>
        <begin position="628"/>
        <end position="638"/>
    </location>
</feature>
<keyword evidence="6" id="KW-1185">Reference proteome</keyword>
<name>A0AAD4GPY8_ASPNN</name>
<dbReference type="GO" id="GO:0005096">
    <property type="term" value="F:GTPase activator activity"/>
    <property type="evidence" value="ECO:0007669"/>
    <property type="project" value="UniProtKB-KW"/>
</dbReference>
<dbReference type="Gene3D" id="1.10.472.80">
    <property type="entry name" value="Ypt/Rab-GAP domain of gyp1p, domain 3"/>
    <property type="match status" value="1"/>
</dbReference>
<evidence type="ECO:0000313" key="5">
    <source>
        <dbReference type="EMBL" id="KAF9885749.1"/>
    </source>
</evidence>
<feature type="compositionally biased region" description="Polar residues" evidence="3">
    <location>
        <begin position="695"/>
        <end position="709"/>
    </location>
</feature>
<protein>
    <recommendedName>
        <fullName evidence="4">Rab-GAP TBC domain-containing protein</fullName>
    </recommendedName>
</protein>
<dbReference type="InterPro" id="IPR035969">
    <property type="entry name" value="Rab-GAP_TBC_sf"/>
</dbReference>
<dbReference type="SMART" id="SM00164">
    <property type="entry name" value="TBC"/>
    <property type="match status" value="1"/>
</dbReference>
<reference evidence="5" key="1">
    <citation type="journal article" date="2019" name="Beilstein J. Org. Chem.">
        <title>Nanangenines: drimane sesquiterpenoids as the dominant metabolite cohort of a novel Australian fungus, Aspergillus nanangensis.</title>
        <authorList>
            <person name="Lacey H.J."/>
            <person name="Gilchrist C.L.M."/>
            <person name="Crombie A."/>
            <person name="Kalaitzis J.A."/>
            <person name="Vuong D."/>
            <person name="Rutledge P.J."/>
            <person name="Turner P."/>
            <person name="Pitt J.I."/>
            <person name="Lacey E."/>
            <person name="Chooi Y.H."/>
            <person name="Piggott A.M."/>
        </authorList>
    </citation>
    <scope>NUCLEOTIDE SEQUENCE</scope>
    <source>
        <strain evidence="5">MST-FP2251</strain>
    </source>
</reference>
<gene>
    <name evidence="5" type="ORF">FE257_012634</name>
</gene>
<dbReference type="AlphaFoldDB" id="A0AAD4GPY8"/>
<reference evidence="5" key="2">
    <citation type="submission" date="2020-02" db="EMBL/GenBank/DDBJ databases">
        <authorList>
            <person name="Gilchrist C.L.M."/>
            <person name="Chooi Y.-H."/>
        </authorList>
    </citation>
    <scope>NUCLEOTIDE SEQUENCE</scope>
    <source>
        <strain evidence="5">MST-FP2251</strain>
    </source>
</reference>
<feature type="domain" description="Rab-GAP TBC" evidence="4">
    <location>
        <begin position="84"/>
        <end position="348"/>
    </location>
</feature>
<dbReference type="FunFam" id="1.10.472.80:FF:000038">
    <property type="entry name" value="TBC1 domain family member 5"/>
    <property type="match status" value="1"/>
</dbReference>
<dbReference type="PANTHER" id="PTHR22957">
    <property type="entry name" value="TBC1 DOMAIN FAMILY MEMBER GTPASE-ACTIVATING PROTEIN"/>
    <property type="match status" value="1"/>
</dbReference>